<reference evidence="4" key="1">
    <citation type="submission" date="2023-03" db="EMBL/GenBank/DDBJ databases">
        <authorList>
            <person name="Julca I."/>
        </authorList>
    </citation>
    <scope>NUCLEOTIDE SEQUENCE</scope>
</reference>
<protein>
    <submittedName>
        <fullName evidence="4">OLC1v1005675C1</fullName>
    </submittedName>
</protein>
<feature type="chain" id="PRO_5043359437" evidence="2">
    <location>
        <begin position="27"/>
        <end position="369"/>
    </location>
</feature>
<gene>
    <name evidence="4" type="ORF">OLC1_LOCUS14986</name>
</gene>
<sequence>MSSNKSIKFLPSSLLLNFVFFTLVNCSLTTVLQNPPTSCPRSKLQLTACVNPLGVLVLTNIQQPISQQCCSVLSGLTYVELTACLGPQVSISLLIKIINDCGLNPPPTQPKTPPPPPPTPGSPPLPPPQPETSPPPPPQPKTPPPPPPSPETPPPPPPKAQTPPPPTPESLSPPPPQPETPPPPPSSPENLPPPPPQPEIPPPPPTPESLPPPPPPPEIPPPPPTPESLPPAPPPQPENPPPPTPESIPPPPPQPETSTPPPPQTPPPPSPTPPPPPSSMPSCPTNVTEFKKCANLLNPTQTSNTTSPSSDEECCRLFDGLQNYDLALCVCKANKANGVDTSHTLDMSSFLKACNITAPTHQLNCPPDV</sequence>
<keyword evidence="2" id="KW-0732">Signal</keyword>
<feature type="region of interest" description="Disordered" evidence="1">
    <location>
        <begin position="104"/>
        <end position="285"/>
    </location>
</feature>
<keyword evidence="5" id="KW-1185">Reference proteome</keyword>
<evidence type="ECO:0000313" key="4">
    <source>
        <dbReference type="EMBL" id="CAI9106500.1"/>
    </source>
</evidence>
<evidence type="ECO:0000256" key="1">
    <source>
        <dbReference type="SAM" id="MobiDB-lite"/>
    </source>
</evidence>
<dbReference type="AlphaFoldDB" id="A0AAV1DHI5"/>
<evidence type="ECO:0000313" key="5">
    <source>
        <dbReference type="Proteomes" id="UP001161247"/>
    </source>
</evidence>
<feature type="compositionally biased region" description="Pro residues" evidence="1">
    <location>
        <begin position="104"/>
        <end position="279"/>
    </location>
</feature>
<name>A0AAV1DHI5_OLDCO</name>
<dbReference type="PRINTS" id="PR01217">
    <property type="entry name" value="PRICHEXTENSN"/>
</dbReference>
<evidence type="ECO:0000259" key="3">
    <source>
        <dbReference type="Pfam" id="PF14547"/>
    </source>
</evidence>
<feature type="domain" description="Hydrophobic seed protein" evidence="3">
    <location>
        <begin position="283"/>
        <end position="359"/>
    </location>
</feature>
<organism evidence="4 5">
    <name type="scientific">Oldenlandia corymbosa var. corymbosa</name>
    <dbReference type="NCBI Taxonomy" id="529605"/>
    <lineage>
        <taxon>Eukaryota</taxon>
        <taxon>Viridiplantae</taxon>
        <taxon>Streptophyta</taxon>
        <taxon>Embryophyta</taxon>
        <taxon>Tracheophyta</taxon>
        <taxon>Spermatophyta</taxon>
        <taxon>Magnoliopsida</taxon>
        <taxon>eudicotyledons</taxon>
        <taxon>Gunneridae</taxon>
        <taxon>Pentapetalae</taxon>
        <taxon>asterids</taxon>
        <taxon>lamiids</taxon>
        <taxon>Gentianales</taxon>
        <taxon>Rubiaceae</taxon>
        <taxon>Rubioideae</taxon>
        <taxon>Spermacoceae</taxon>
        <taxon>Hedyotis-Oldenlandia complex</taxon>
        <taxon>Oldenlandia</taxon>
    </lineage>
</organism>
<accession>A0AAV1DHI5</accession>
<feature type="domain" description="Hydrophobic seed protein" evidence="3">
    <location>
        <begin position="39"/>
        <end position="94"/>
    </location>
</feature>
<dbReference type="InterPro" id="IPR027923">
    <property type="entry name" value="Hydrophob_seed_dom"/>
</dbReference>
<dbReference type="Pfam" id="PF14547">
    <property type="entry name" value="Hydrophob_seed"/>
    <property type="match status" value="2"/>
</dbReference>
<dbReference type="InterPro" id="IPR036312">
    <property type="entry name" value="Bifun_inhib/LTP/seed_sf"/>
</dbReference>
<proteinExistence type="predicted"/>
<dbReference type="EMBL" id="OX459122">
    <property type="protein sequence ID" value="CAI9106500.1"/>
    <property type="molecule type" value="Genomic_DNA"/>
</dbReference>
<dbReference type="Proteomes" id="UP001161247">
    <property type="component" value="Chromosome 5"/>
</dbReference>
<dbReference type="Gene3D" id="1.10.110.10">
    <property type="entry name" value="Plant lipid-transfer and hydrophobic proteins"/>
    <property type="match status" value="2"/>
</dbReference>
<dbReference type="SUPFAM" id="SSF47699">
    <property type="entry name" value="Bifunctional inhibitor/lipid-transfer protein/seed storage 2S albumin"/>
    <property type="match status" value="2"/>
</dbReference>
<evidence type="ECO:0000256" key="2">
    <source>
        <dbReference type="SAM" id="SignalP"/>
    </source>
</evidence>
<feature type="signal peptide" evidence="2">
    <location>
        <begin position="1"/>
        <end position="26"/>
    </location>
</feature>